<dbReference type="Gene3D" id="3.30.160.390">
    <property type="entry name" value="Integrase, DNA-binding domain"/>
    <property type="match status" value="1"/>
</dbReference>
<feature type="domain" description="Core-binding (CB)" evidence="7">
    <location>
        <begin position="113"/>
        <end position="195"/>
    </location>
</feature>
<dbReference type="Gene3D" id="1.10.443.10">
    <property type="entry name" value="Intergrase catalytic core"/>
    <property type="match status" value="1"/>
</dbReference>
<dbReference type="InterPro" id="IPR010998">
    <property type="entry name" value="Integrase_recombinase_N"/>
</dbReference>
<evidence type="ECO:0000259" key="7">
    <source>
        <dbReference type="PROSITE" id="PS51900"/>
    </source>
</evidence>
<sequence>MSGNSAIPSAKLVARLRMTLTARTVDTLQPRDRPYIAWDDRLTGFGVRVHPSGLRSYLVNYRAGDRGRKAPNRRIVIGRHGLITADQARRRAREILGRVALGEDPLADRARTRSIPTLRKAFENWLAVGPKRRDSTVASYRRTVHRDLGDWLDRPLDEIDRSDVERRFQELTERPGWVQANAAMKLLGAIYRRPCLDFEELRNPVEHWRAAGGRLHPRRRRRIQPPSEVLPCWNRGFETAVRNVVVRDAFRFGLYTGMRLTEVISLAWTQVDMAAMTVRIEDTKNGEPLDFPVTRQLAAILRRRLAERERFAGETRGWVFPSKDSASGRLESIQHLNARIGEAGGARFWFHALRNCFITVADRELMLPTSLTKRLVNHAPSPDITQGYAADWTMEQLRDAAQGIGDRIDELIRGAGPPHEAASQTALP</sequence>
<dbReference type="AlphaFoldDB" id="A0A6B0Y1G4"/>
<dbReference type="InterPro" id="IPR025166">
    <property type="entry name" value="Integrase_DNA_bind_dom"/>
</dbReference>
<evidence type="ECO:0000256" key="3">
    <source>
        <dbReference type="ARBA" id="ARBA00023125"/>
    </source>
</evidence>
<keyword evidence="4" id="KW-0233">DNA recombination</keyword>
<keyword evidence="3 5" id="KW-0238">DNA-binding</keyword>
<dbReference type="PROSITE" id="PS51898">
    <property type="entry name" value="TYR_RECOMBINASE"/>
    <property type="match status" value="1"/>
</dbReference>
<dbReference type="InterPro" id="IPR002104">
    <property type="entry name" value="Integrase_catalytic"/>
</dbReference>
<dbReference type="Pfam" id="PF13356">
    <property type="entry name" value="Arm-DNA-bind_3"/>
    <property type="match status" value="1"/>
</dbReference>
<evidence type="ECO:0000259" key="6">
    <source>
        <dbReference type="PROSITE" id="PS51898"/>
    </source>
</evidence>
<name>A0A6B0Y1G4_9RHOB</name>
<dbReference type="Gene3D" id="1.10.150.130">
    <property type="match status" value="1"/>
</dbReference>
<dbReference type="InterPro" id="IPR011010">
    <property type="entry name" value="DNA_brk_join_enz"/>
</dbReference>
<evidence type="ECO:0000256" key="5">
    <source>
        <dbReference type="PROSITE-ProRule" id="PRU01248"/>
    </source>
</evidence>
<feature type="domain" description="Tyr recombinase" evidence="6">
    <location>
        <begin position="219"/>
        <end position="402"/>
    </location>
</feature>
<dbReference type="GO" id="GO:0003677">
    <property type="term" value="F:DNA binding"/>
    <property type="evidence" value="ECO:0007669"/>
    <property type="project" value="UniProtKB-UniRule"/>
</dbReference>
<dbReference type="GO" id="GO:0006310">
    <property type="term" value="P:DNA recombination"/>
    <property type="evidence" value="ECO:0007669"/>
    <property type="project" value="UniProtKB-KW"/>
</dbReference>
<protein>
    <submittedName>
        <fullName evidence="8">Integrase family protein</fullName>
    </submittedName>
</protein>
<dbReference type="InterPro" id="IPR050808">
    <property type="entry name" value="Phage_Integrase"/>
</dbReference>
<evidence type="ECO:0000313" key="8">
    <source>
        <dbReference type="EMBL" id="MXY33719.1"/>
    </source>
</evidence>
<dbReference type="GO" id="GO:0015074">
    <property type="term" value="P:DNA integration"/>
    <property type="evidence" value="ECO:0007669"/>
    <property type="project" value="UniProtKB-KW"/>
</dbReference>
<dbReference type="InterPro" id="IPR013762">
    <property type="entry name" value="Integrase-like_cat_sf"/>
</dbReference>
<proteinExistence type="inferred from homology"/>
<evidence type="ECO:0000256" key="2">
    <source>
        <dbReference type="ARBA" id="ARBA00022908"/>
    </source>
</evidence>
<evidence type="ECO:0000256" key="4">
    <source>
        <dbReference type="ARBA" id="ARBA00023172"/>
    </source>
</evidence>
<dbReference type="InterPro" id="IPR038488">
    <property type="entry name" value="Integrase_DNA-bd_sf"/>
</dbReference>
<gene>
    <name evidence="8" type="ORF">F4Y60_06450</name>
</gene>
<comment type="caution">
    <text evidence="8">The sequence shown here is derived from an EMBL/GenBank/DDBJ whole genome shotgun (WGS) entry which is preliminary data.</text>
</comment>
<dbReference type="PROSITE" id="PS51900">
    <property type="entry name" value="CB"/>
    <property type="match status" value="1"/>
</dbReference>
<accession>A0A6B0Y1G4</accession>
<dbReference type="EMBL" id="VXRY01000259">
    <property type="protein sequence ID" value="MXY33719.1"/>
    <property type="molecule type" value="Genomic_DNA"/>
</dbReference>
<dbReference type="SUPFAM" id="SSF56349">
    <property type="entry name" value="DNA breaking-rejoining enzymes"/>
    <property type="match status" value="1"/>
</dbReference>
<comment type="similarity">
    <text evidence="1">Belongs to the 'phage' integrase family.</text>
</comment>
<keyword evidence="2" id="KW-0229">DNA integration</keyword>
<evidence type="ECO:0000256" key="1">
    <source>
        <dbReference type="ARBA" id="ARBA00008857"/>
    </source>
</evidence>
<dbReference type="InterPro" id="IPR044068">
    <property type="entry name" value="CB"/>
</dbReference>
<organism evidence="8">
    <name type="scientific">Boseongicola sp. SB0664_bin_43</name>
    <dbReference type="NCBI Taxonomy" id="2604844"/>
    <lineage>
        <taxon>Bacteria</taxon>
        <taxon>Pseudomonadati</taxon>
        <taxon>Pseudomonadota</taxon>
        <taxon>Alphaproteobacteria</taxon>
        <taxon>Rhodobacterales</taxon>
        <taxon>Paracoccaceae</taxon>
        <taxon>Boseongicola</taxon>
    </lineage>
</organism>
<dbReference type="PANTHER" id="PTHR30629">
    <property type="entry name" value="PROPHAGE INTEGRASE"/>
    <property type="match status" value="1"/>
</dbReference>
<reference evidence="8" key="1">
    <citation type="submission" date="2019-09" db="EMBL/GenBank/DDBJ databases">
        <title>Characterisation of the sponge microbiome using genome-centric metagenomics.</title>
        <authorList>
            <person name="Engelberts J.P."/>
            <person name="Robbins S.J."/>
            <person name="De Goeij J.M."/>
            <person name="Aranda M."/>
            <person name="Bell S.C."/>
            <person name="Webster N.S."/>
        </authorList>
    </citation>
    <scope>NUCLEOTIDE SEQUENCE</scope>
    <source>
        <strain evidence="8">SB0664_bin_43</strain>
    </source>
</reference>
<dbReference type="CDD" id="cd00397">
    <property type="entry name" value="DNA_BRE_C"/>
    <property type="match status" value="1"/>
</dbReference>
<dbReference type="Pfam" id="PF00589">
    <property type="entry name" value="Phage_integrase"/>
    <property type="match status" value="1"/>
</dbReference>
<dbReference type="PANTHER" id="PTHR30629:SF2">
    <property type="entry name" value="PROPHAGE INTEGRASE INTS-RELATED"/>
    <property type="match status" value="1"/>
</dbReference>